<dbReference type="Gene3D" id="1.10.287.3510">
    <property type="match status" value="1"/>
</dbReference>
<dbReference type="EMBL" id="CP000116">
    <property type="protein sequence ID" value="AAZ96449.1"/>
    <property type="molecule type" value="Genomic_DNA"/>
</dbReference>
<keyword evidence="9" id="KW-1185">Reference proteome</keyword>
<dbReference type="KEGG" id="tbd:Tbd_0496"/>
<keyword evidence="5 7" id="KW-1133">Transmembrane helix</keyword>
<sequence length="113" mass="11864">MEALIALIIGVLTACGVFLALRGQTFPVVLGLTFLSYAVNLFLFVMGRLAVGVPPVISDATAYTDPLPQALVLTAIVISFGMTAFVIVLALKARAEFGNDHVDGTHSGEDTAR</sequence>
<dbReference type="OrthoDB" id="9799219at2"/>
<dbReference type="InterPro" id="IPR039428">
    <property type="entry name" value="NUOK/Mnh_C1-like"/>
</dbReference>
<dbReference type="InterPro" id="IPR050601">
    <property type="entry name" value="CPA3_antiporter_subunitC"/>
</dbReference>
<dbReference type="Pfam" id="PF00420">
    <property type="entry name" value="Oxidored_q2"/>
    <property type="match status" value="1"/>
</dbReference>
<dbReference type="PANTHER" id="PTHR34583">
    <property type="entry name" value="ANTIPORTER SUBUNIT MNHC2-RELATED"/>
    <property type="match status" value="1"/>
</dbReference>
<dbReference type="RefSeq" id="WP_011311008.1">
    <property type="nucleotide sequence ID" value="NC_007404.1"/>
</dbReference>
<feature type="transmembrane region" description="Helical" evidence="7">
    <location>
        <begin position="70"/>
        <end position="91"/>
    </location>
</feature>
<dbReference type="AlphaFoldDB" id="Q3SLG2"/>
<name>Q3SLG2_THIDA</name>
<reference evidence="8 9" key="1">
    <citation type="journal article" date="2006" name="J. Bacteriol.">
        <title>The genome sequence of the obligately chemolithoautotrophic, facultatively anaerobic bacterium Thiobacillus denitrificans.</title>
        <authorList>
            <person name="Beller H.R."/>
            <person name="Chain P.S."/>
            <person name="Letain T.E."/>
            <person name="Chakicherla A."/>
            <person name="Larimer F.W."/>
            <person name="Richardson P.M."/>
            <person name="Coleman M.A."/>
            <person name="Wood A.P."/>
            <person name="Kelly D.P."/>
        </authorList>
    </citation>
    <scope>NUCLEOTIDE SEQUENCE [LARGE SCALE GENOMIC DNA]</scope>
    <source>
        <strain evidence="8 9">ATCC 25259</strain>
    </source>
</reference>
<evidence type="ECO:0000256" key="6">
    <source>
        <dbReference type="ARBA" id="ARBA00023136"/>
    </source>
</evidence>
<evidence type="ECO:0000313" key="9">
    <source>
        <dbReference type="Proteomes" id="UP000008291"/>
    </source>
</evidence>
<proteinExistence type="inferred from homology"/>
<dbReference type="HOGENOM" id="CLU_082058_3_0_4"/>
<dbReference type="Proteomes" id="UP000008291">
    <property type="component" value="Chromosome"/>
</dbReference>
<dbReference type="GO" id="GO:0005886">
    <property type="term" value="C:plasma membrane"/>
    <property type="evidence" value="ECO:0007669"/>
    <property type="project" value="UniProtKB-SubCell"/>
</dbReference>
<dbReference type="STRING" id="292415.Tbd_0496"/>
<evidence type="ECO:0000256" key="4">
    <source>
        <dbReference type="ARBA" id="ARBA00022692"/>
    </source>
</evidence>
<dbReference type="eggNOG" id="COG1006">
    <property type="taxonomic scope" value="Bacteria"/>
</dbReference>
<comment type="subcellular location">
    <subcellularLocation>
        <location evidence="1">Cell membrane</location>
        <topology evidence="1">Multi-pass membrane protein</topology>
    </subcellularLocation>
</comment>
<dbReference type="PANTHER" id="PTHR34583:SF2">
    <property type="entry name" value="ANTIPORTER SUBUNIT MNHC2-RELATED"/>
    <property type="match status" value="1"/>
</dbReference>
<protein>
    <submittedName>
        <fullName evidence="8">Multicomponent K+:H+ antiporter subunit C</fullName>
    </submittedName>
</protein>
<feature type="transmembrane region" description="Helical" evidence="7">
    <location>
        <begin position="6"/>
        <end position="21"/>
    </location>
</feature>
<evidence type="ECO:0000256" key="1">
    <source>
        <dbReference type="ARBA" id="ARBA00004651"/>
    </source>
</evidence>
<keyword evidence="3" id="KW-1003">Cell membrane</keyword>
<organism evidence="8 9">
    <name type="scientific">Thiobacillus denitrificans (strain ATCC 25259 / T1)</name>
    <dbReference type="NCBI Taxonomy" id="292415"/>
    <lineage>
        <taxon>Bacteria</taxon>
        <taxon>Pseudomonadati</taxon>
        <taxon>Pseudomonadota</taxon>
        <taxon>Betaproteobacteria</taxon>
        <taxon>Nitrosomonadales</taxon>
        <taxon>Thiobacillaceae</taxon>
        <taxon>Thiobacillus</taxon>
    </lineage>
</organism>
<evidence type="ECO:0000256" key="2">
    <source>
        <dbReference type="ARBA" id="ARBA00010388"/>
    </source>
</evidence>
<evidence type="ECO:0000256" key="7">
    <source>
        <dbReference type="SAM" id="Phobius"/>
    </source>
</evidence>
<feature type="transmembrane region" description="Helical" evidence="7">
    <location>
        <begin position="28"/>
        <end position="50"/>
    </location>
</feature>
<dbReference type="NCBIfam" id="NF006573">
    <property type="entry name" value="PRK09094.1"/>
    <property type="match status" value="1"/>
</dbReference>
<evidence type="ECO:0000256" key="5">
    <source>
        <dbReference type="ARBA" id="ARBA00022989"/>
    </source>
</evidence>
<evidence type="ECO:0000313" key="8">
    <source>
        <dbReference type="EMBL" id="AAZ96449.1"/>
    </source>
</evidence>
<accession>Q3SLG2</accession>
<keyword evidence="4 7" id="KW-0812">Transmembrane</keyword>
<dbReference type="NCBIfam" id="NF006372">
    <property type="entry name" value="PRK08600.1"/>
    <property type="match status" value="1"/>
</dbReference>
<keyword evidence="6 7" id="KW-0472">Membrane</keyword>
<gene>
    <name evidence="8" type="ordered locus">Tbd_0496</name>
</gene>
<comment type="similarity">
    <text evidence="2">Belongs to the CPA3 antiporters (TC 2.A.63) subunit C family.</text>
</comment>
<evidence type="ECO:0000256" key="3">
    <source>
        <dbReference type="ARBA" id="ARBA00022475"/>
    </source>
</evidence>